<protein>
    <submittedName>
        <fullName evidence="3">Helix-turn-helix domain-containing protein</fullName>
    </submittedName>
</protein>
<dbReference type="InterPro" id="IPR008599">
    <property type="entry name" value="Diacid_rec"/>
</dbReference>
<evidence type="ECO:0000259" key="1">
    <source>
        <dbReference type="Pfam" id="PF05651"/>
    </source>
</evidence>
<dbReference type="InterPro" id="IPR051448">
    <property type="entry name" value="CdaR-like_regulators"/>
</dbReference>
<dbReference type="EMBL" id="JAOQJX010000007">
    <property type="protein sequence ID" value="MCU6747219.1"/>
    <property type="molecule type" value="Genomic_DNA"/>
</dbReference>
<comment type="caution">
    <text evidence="3">The sequence shown here is derived from an EMBL/GenBank/DDBJ whole genome shotgun (WGS) entry which is preliminary data.</text>
</comment>
<evidence type="ECO:0000313" key="4">
    <source>
        <dbReference type="Proteomes" id="UP001652394"/>
    </source>
</evidence>
<gene>
    <name evidence="3" type="ORF">OCV51_06065</name>
</gene>
<keyword evidence="4" id="KW-1185">Reference proteome</keyword>
<dbReference type="Pfam" id="PF05651">
    <property type="entry name" value="Diacid_rec"/>
    <property type="match status" value="1"/>
</dbReference>
<dbReference type="PANTHER" id="PTHR33744:SF16">
    <property type="entry name" value="CARBOHYDRATE DIACID REGULATOR"/>
    <property type="match status" value="1"/>
</dbReference>
<dbReference type="Proteomes" id="UP001652394">
    <property type="component" value="Unassembled WGS sequence"/>
</dbReference>
<dbReference type="PANTHER" id="PTHR33744">
    <property type="entry name" value="CARBOHYDRATE DIACID REGULATOR"/>
    <property type="match status" value="1"/>
</dbReference>
<dbReference type="RefSeq" id="WP_059070117.1">
    <property type="nucleotide sequence ID" value="NZ_JAOQJX010000007.1"/>
</dbReference>
<feature type="domain" description="Putative sugar diacid recognition" evidence="1">
    <location>
        <begin position="5"/>
        <end position="133"/>
    </location>
</feature>
<evidence type="ECO:0000259" key="2">
    <source>
        <dbReference type="Pfam" id="PF13556"/>
    </source>
</evidence>
<feature type="domain" description="PucR C-terminal helix-turn-helix" evidence="2">
    <location>
        <begin position="304"/>
        <end position="359"/>
    </location>
</feature>
<name>A0ABT2TBX0_9FIRM</name>
<organism evidence="3 4">
    <name type="scientific">Faecalicatena acetigenes</name>
    <dbReference type="NCBI Taxonomy" id="2981790"/>
    <lineage>
        <taxon>Bacteria</taxon>
        <taxon>Bacillati</taxon>
        <taxon>Bacillota</taxon>
        <taxon>Clostridia</taxon>
        <taxon>Lachnospirales</taxon>
        <taxon>Lachnospiraceae</taxon>
        <taxon>Faecalicatena</taxon>
    </lineage>
</organism>
<accession>A0ABT2TBX0</accession>
<sequence length="372" mass="42674">MLSSIDHDLAQQIVNTVKDVCGHDVNFIDCSGIIFASTDIQRIGTFHEIGRKAAQIGNMLEVDTNTEFSGTYKGVNLPVHYKDVIIAVIGISGEPEEVRKFAYLAERITRLLIREQEVNAFSRTQAEKRHYILHALIGGKLENYDYILHCLEEMHIGKESEKRILIIRLSTAYRPDSLPVMEQQILDLFSRTRTVLYTYHYPNEYLALMEEDSFIQYTDDLQAFADKYADCLCLAVGKAVRGISLSESYSSAITALNSLSDTKLHFAVFDHLTLELFLSSLTPENRNAYLNRTIFPLTEAELSLLSVYFENDMSLLQTAQQLFLHKNTLQYKLDHIYKKCGLNPRKFRDAVLLYLAVKIRTDYTKKETQNDR</sequence>
<dbReference type="InterPro" id="IPR025736">
    <property type="entry name" value="PucR_C-HTH_dom"/>
</dbReference>
<dbReference type="Gene3D" id="1.10.10.2840">
    <property type="entry name" value="PucR C-terminal helix-turn-helix domain"/>
    <property type="match status" value="1"/>
</dbReference>
<dbReference type="Pfam" id="PF13556">
    <property type="entry name" value="HTH_30"/>
    <property type="match status" value="1"/>
</dbReference>
<reference evidence="3 4" key="1">
    <citation type="journal article" date="2021" name="ISME Commun">
        <title>Automated analysis of genomic sequences facilitates high-throughput and comprehensive description of bacteria.</title>
        <authorList>
            <person name="Hitch T.C.A."/>
        </authorList>
    </citation>
    <scope>NUCLEOTIDE SEQUENCE [LARGE SCALE GENOMIC DNA]</scope>
    <source>
        <strain evidence="3 4">H2_18</strain>
    </source>
</reference>
<dbReference type="InterPro" id="IPR042070">
    <property type="entry name" value="PucR_C-HTH_sf"/>
</dbReference>
<evidence type="ECO:0000313" key="3">
    <source>
        <dbReference type="EMBL" id="MCU6747219.1"/>
    </source>
</evidence>
<proteinExistence type="predicted"/>